<sequence length="302" mass="33927">MSPIPMAMCGKITPHALSFARLMAPDYEIVFRFQSSQEFHSSFPLLMRKEPVNPLSGIGTNNDNPKPQVPAAIFVGGGFDDEELKGMMAMEEAKQVPWVAPGEECKKEVRTLGDLMSREREGGPGEGVIEIVVRRVKACLVLQELTHAAILLLCAVLKPCLSSGELRPQKFDVYLTHQLAFCWCIETLIPFVGPGASPKLLRMAWLMMLLTYINQLRPKMKPEVLASTPLPTIEWPSTWVKMTDAAIGATKDKSMDPHFVKVVRTLKDFAQSWRKHERMFLQACARFDDEFAGWTGFGEERE</sequence>
<dbReference type="Pfam" id="PF14027">
    <property type="entry name" value="Questin_oxidase"/>
    <property type="match status" value="1"/>
</dbReference>
<dbReference type="GO" id="GO:0016491">
    <property type="term" value="F:oxidoreductase activity"/>
    <property type="evidence" value="ECO:0007669"/>
    <property type="project" value="UniProtKB-KW"/>
</dbReference>
<keyword evidence="3" id="KW-1185">Reference proteome</keyword>
<evidence type="ECO:0000313" key="2">
    <source>
        <dbReference type="EMBL" id="KAK3046732.1"/>
    </source>
</evidence>
<organism evidence="2 3">
    <name type="scientific">Extremus antarcticus</name>
    <dbReference type="NCBI Taxonomy" id="702011"/>
    <lineage>
        <taxon>Eukaryota</taxon>
        <taxon>Fungi</taxon>
        <taxon>Dikarya</taxon>
        <taxon>Ascomycota</taxon>
        <taxon>Pezizomycotina</taxon>
        <taxon>Dothideomycetes</taxon>
        <taxon>Dothideomycetidae</taxon>
        <taxon>Mycosphaerellales</taxon>
        <taxon>Extremaceae</taxon>
        <taxon>Extremus</taxon>
    </lineage>
</organism>
<gene>
    <name evidence="2" type="ORF">LTR09_011815</name>
</gene>
<dbReference type="PANTHER" id="PTHR35870:SF6">
    <property type="entry name" value="MGS207 PROTEIN"/>
    <property type="match status" value="1"/>
</dbReference>
<name>A0AAJ0DBB6_9PEZI</name>
<accession>A0AAJ0DBB6</accession>
<dbReference type="InterPro" id="IPR025337">
    <property type="entry name" value="Questin_oxidase-like"/>
</dbReference>
<dbReference type="Proteomes" id="UP001271007">
    <property type="component" value="Unassembled WGS sequence"/>
</dbReference>
<comment type="caution">
    <text evidence="2">The sequence shown here is derived from an EMBL/GenBank/DDBJ whole genome shotgun (WGS) entry which is preliminary data.</text>
</comment>
<protein>
    <submittedName>
        <fullName evidence="2">Uncharacterized protein</fullName>
    </submittedName>
</protein>
<dbReference type="PANTHER" id="PTHR35870">
    <property type="entry name" value="PROTEIN, PUTATIVE (AFU_ORTHOLOGUE AFUA_5G03330)-RELATED"/>
    <property type="match status" value="1"/>
</dbReference>
<dbReference type="AlphaFoldDB" id="A0AAJ0DBB6"/>
<proteinExistence type="predicted"/>
<reference evidence="2" key="1">
    <citation type="submission" date="2023-04" db="EMBL/GenBank/DDBJ databases">
        <title>Black Yeasts Isolated from many extreme environments.</title>
        <authorList>
            <person name="Coleine C."/>
            <person name="Stajich J.E."/>
            <person name="Selbmann L."/>
        </authorList>
    </citation>
    <scope>NUCLEOTIDE SEQUENCE</scope>
    <source>
        <strain evidence="2">CCFEE 5312</strain>
    </source>
</reference>
<evidence type="ECO:0000313" key="3">
    <source>
        <dbReference type="Proteomes" id="UP001271007"/>
    </source>
</evidence>
<evidence type="ECO:0000256" key="1">
    <source>
        <dbReference type="ARBA" id="ARBA00023002"/>
    </source>
</evidence>
<keyword evidence="1" id="KW-0560">Oxidoreductase</keyword>
<dbReference type="EMBL" id="JAWDJX010000082">
    <property type="protein sequence ID" value="KAK3046732.1"/>
    <property type="molecule type" value="Genomic_DNA"/>
</dbReference>